<evidence type="ECO:0000313" key="3">
    <source>
        <dbReference type="EMBL" id="GFU07088.1"/>
    </source>
</evidence>
<reference evidence="3" key="1">
    <citation type="submission" date="2020-08" db="EMBL/GenBank/DDBJ databases">
        <title>Multicomponent nature underlies the extraordinary mechanical properties of spider dragline silk.</title>
        <authorList>
            <person name="Kono N."/>
            <person name="Nakamura H."/>
            <person name="Mori M."/>
            <person name="Yoshida Y."/>
            <person name="Ohtoshi R."/>
            <person name="Malay A.D."/>
            <person name="Moran D.A.P."/>
            <person name="Tomita M."/>
            <person name="Numata K."/>
            <person name="Arakawa K."/>
        </authorList>
    </citation>
    <scope>NUCLEOTIDE SEQUENCE</scope>
</reference>
<dbReference type="InterPro" id="IPR001496">
    <property type="entry name" value="SOCS_box"/>
</dbReference>
<name>A0A8X6Q9I2_NEPPI</name>
<keyword evidence="4" id="KW-1185">Reference proteome</keyword>
<keyword evidence="1" id="KW-0040">ANK repeat</keyword>
<evidence type="ECO:0000259" key="2">
    <source>
        <dbReference type="PROSITE" id="PS50225"/>
    </source>
</evidence>
<dbReference type="EMBL" id="BMAW01124261">
    <property type="protein sequence ID" value="GFU07088.1"/>
    <property type="molecule type" value="Genomic_DNA"/>
</dbReference>
<gene>
    <name evidence="3" type="primary">AVEN_266259_1</name>
    <name evidence="3" type="ORF">NPIL_135991</name>
</gene>
<feature type="domain" description="SOCS box" evidence="2">
    <location>
        <begin position="304"/>
        <end position="345"/>
    </location>
</feature>
<dbReference type="AlphaFoldDB" id="A0A8X6Q9I2"/>
<dbReference type="Gene3D" id="1.10.750.20">
    <property type="entry name" value="SOCS box"/>
    <property type="match status" value="1"/>
</dbReference>
<evidence type="ECO:0000313" key="4">
    <source>
        <dbReference type="Proteomes" id="UP000887013"/>
    </source>
</evidence>
<dbReference type="InterPro" id="IPR002110">
    <property type="entry name" value="Ankyrin_rpt"/>
</dbReference>
<evidence type="ECO:0000256" key="1">
    <source>
        <dbReference type="PROSITE-ProRule" id="PRU00023"/>
    </source>
</evidence>
<accession>A0A8X6Q9I2</accession>
<feature type="repeat" description="ANK" evidence="1">
    <location>
        <begin position="196"/>
        <end position="228"/>
    </location>
</feature>
<dbReference type="GO" id="GO:0035556">
    <property type="term" value="P:intracellular signal transduction"/>
    <property type="evidence" value="ECO:0007669"/>
    <property type="project" value="InterPro"/>
</dbReference>
<protein>
    <recommendedName>
        <fullName evidence="2">SOCS box domain-containing protein</fullName>
    </recommendedName>
</protein>
<sequence>MSGFICSGLLRVLESFTGRNVFNGSIGSTMGSLYSSPRKLETILFFSDFCKIIKGNNGRAFLRKLKLEKKFPSATATMETLVHLWYMNCLSKAKWHCLVPHFRNRVMQDFIDTLYCTSNSFDEIFLLLFTNVKSRYFILGPNKQLALSSKHLQCLAEDILKYASLVGLQYYHRKDNERYLENLIDFPLKSFSLCPCTRRPLYVAMYLSRPDVVRLLLNCGARIPYEDACYCANDQRHPLKNVMDVMKAPMTYSVKPKSLQLTSHADRCAMSLRILLVDLSYTNPLWKKVCETLGEITGQGFSQSVPTLKHISRATVRSLMKNKRSFFDQNRIESLGLPKILVDYLNIDDPVDTHCESPISEN</sequence>
<dbReference type="Proteomes" id="UP000887013">
    <property type="component" value="Unassembled WGS sequence"/>
</dbReference>
<dbReference type="PROSITE" id="PS50225">
    <property type="entry name" value="SOCS"/>
    <property type="match status" value="1"/>
</dbReference>
<dbReference type="OrthoDB" id="6419934at2759"/>
<organism evidence="3 4">
    <name type="scientific">Nephila pilipes</name>
    <name type="common">Giant wood spider</name>
    <name type="synonym">Nephila maculata</name>
    <dbReference type="NCBI Taxonomy" id="299642"/>
    <lineage>
        <taxon>Eukaryota</taxon>
        <taxon>Metazoa</taxon>
        <taxon>Ecdysozoa</taxon>
        <taxon>Arthropoda</taxon>
        <taxon>Chelicerata</taxon>
        <taxon>Arachnida</taxon>
        <taxon>Araneae</taxon>
        <taxon>Araneomorphae</taxon>
        <taxon>Entelegynae</taxon>
        <taxon>Araneoidea</taxon>
        <taxon>Nephilidae</taxon>
        <taxon>Nephila</taxon>
    </lineage>
</organism>
<dbReference type="Pfam" id="PF07525">
    <property type="entry name" value="SOCS_box"/>
    <property type="match status" value="1"/>
</dbReference>
<dbReference type="InterPro" id="IPR036036">
    <property type="entry name" value="SOCS_box-like_dom_sf"/>
</dbReference>
<comment type="caution">
    <text evidence="3">The sequence shown here is derived from an EMBL/GenBank/DDBJ whole genome shotgun (WGS) entry which is preliminary data.</text>
</comment>
<dbReference type="SUPFAM" id="SSF158235">
    <property type="entry name" value="SOCS box-like"/>
    <property type="match status" value="1"/>
</dbReference>
<proteinExistence type="predicted"/>
<dbReference type="PROSITE" id="PS50088">
    <property type="entry name" value="ANK_REPEAT"/>
    <property type="match status" value="1"/>
</dbReference>